<proteinExistence type="predicted"/>
<sequence length="50" mass="5499">MPGEEAHQLPTGKRVVSRPNLRSTKANGNILSASSLQQYCPILEQACFKE</sequence>
<evidence type="ECO:0000256" key="1">
    <source>
        <dbReference type="SAM" id="MobiDB-lite"/>
    </source>
</evidence>
<dbReference type="Proteomes" id="UP000642571">
    <property type="component" value="Unassembled WGS sequence"/>
</dbReference>
<reference evidence="3" key="1">
    <citation type="journal article" date="2019" name="Int. J. Syst. Evol. Microbiol.">
        <title>The Global Catalogue of Microorganisms (GCM) 10K type strain sequencing project: providing services to taxonomists for standard genome sequencing and annotation.</title>
        <authorList>
            <consortium name="The Broad Institute Genomics Platform"/>
            <consortium name="The Broad Institute Genome Sequencing Center for Infectious Disease"/>
            <person name="Wu L."/>
            <person name="Ma J."/>
        </authorList>
    </citation>
    <scope>NUCLEOTIDE SEQUENCE [LARGE SCALE GENOMIC DNA]</scope>
    <source>
        <strain evidence="3">CGMCC 1.15353</strain>
    </source>
</reference>
<gene>
    <name evidence="2" type="ORF">GCM10011389_32280</name>
</gene>
<dbReference type="EMBL" id="BMIN01000016">
    <property type="protein sequence ID" value="GGD22107.1"/>
    <property type="molecule type" value="Genomic_DNA"/>
</dbReference>
<organism evidence="2 3">
    <name type="scientific">Pontibacillus salipaludis</name>
    <dbReference type="NCBI Taxonomy" id="1697394"/>
    <lineage>
        <taxon>Bacteria</taxon>
        <taxon>Bacillati</taxon>
        <taxon>Bacillota</taxon>
        <taxon>Bacilli</taxon>
        <taxon>Bacillales</taxon>
        <taxon>Bacillaceae</taxon>
        <taxon>Pontibacillus</taxon>
    </lineage>
</organism>
<accession>A0ABQ1QDT0</accession>
<keyword evidence="3" id="KW-1185">Reference proteome</keyword>
<evidence type="ECO:0000313" key="2">
    <source>
        <dbReference type="EMBL" id="GGD22107.1"/>
    </source>
</evidence>
<evidence type="ECO:0000313" key="3">
    <source>
        <dbReference type="Proteomes" id="UP000642571"/>
    </source>
</evidence>
<name>A0ABQ1QDT0_9BACI</name>
<evidence type="ECO:0008006" key="4">
    <source>
        <dbReference type="Google" id="ProtNLM"/>
    </source>
</evidence>
<feature type="region of interest" description="Disordered" evidence="1">
    <location>
        <begin position="1"/>
        <end position="21"/>
    </location>
</feature>
<protein>
    <recommendedName>
        <fullName evidence="4">Transposase</fullName>
    </recommendedName>
</protein>
<comment type="caution">
    <text evidence="2">The sequence shown here is derived from an EMBL/GenBank/DDBJ whole genome shotgun (WGS) entry which is preliminary data.</text>
</comment>